<name>A0A167KPR3_PHYB8</name>
<dbReference type="AlphaFoldDB" id="A0A167KPR3"/>
<feature type="transmembrane region" description="Helical" evidence="1">
    <location>
        <begin position="77"/>
        <end position="95"/>
    </location>
</feature>
<dbReference type="RefSeq" id="XP_018286637.1">
    <property type="nucleotide sequence ID" value="XM_018439532.1"/>
</dbReference>
<evidence type="ECO:0008006" key="4">
    <source>
        <dbReference type="Google" id="ProtNLM"/>
    </source>
</evidence>
<keyword evidence="1" id="KW-0812">Transmembrane</keyword>
<organism evidence="2 3">
    <name type="scientific">Phycomyces blakesleeanus (strain ATCC 8743b / DSM 1359 / FGSC 10004 / NBRC 33097 / NRRL 1555)</name>
    <dbReference type="NCBI Taxonomy" id="763407"/>
    <lineage>
        <taxon>Eukaryota</taxon>
        <taxon>Fungi</taxon>
        <taxon>Fungi incertae sedis</taxon>
        <taxon>Mucoromycota</taxon>
        <taxon>Mucoromycotina</taxon>
        <taxon>Mucoromycetes</taxon>
        <taxon>Mucorales</taxon>
        <taxon>Phycomycetaceae</taxon>
        <taxon>Phycomyces</taxon>
    </lineage>
</organism>
<keyword evidence="1" id="KW-1133">Transmembrane helix</keyword>
<feature type="transmembrane region" description="Helical" evidence="1">
    <location>
        <begin position="146"/>
        <end position="163"/>
    </location>
</feature>
<dbReference type="InParanoid" id="A0A167KPR3"/>
<evidence type="ECO:0000313" key="2">
    <source>
        <dbReference type="EMBL" id="OAD68597.1"/>
    </source>
</evidence>
<evidence type="ECO:0000313" key="3">
    <source>
        <dbReference type="Proteomes" id="UP000077315"/>
    </source>
</evidence>
<feature type="transmembrane region" description="Helical" evidence="1">
    <location>
        <begin position="53"/>
        <end position="70"/>
    </location>
</feature>
<reference evidence="3" key="1">
    <citation type="submission" date="2015-06" db="EMBL/GenBank/DDBJ databases">
        <title>Expansion of signal transduction pathways in fungi by whole-genome duplication.</title>
        <authorList>
            <consortium name="DOE Joint Genome Institute"/>
            <person name="Corrochano L.M."/>
            <person name="Kuo A."/>
            <person name="Marcet-Houben M."/>
            <person name="Polaino S."/>
            <person name="Salamov A."/>
            <person name="Villalobos J.M."/>
            <person name="Alvarez M.I."/>
            <person name="Avalos J."/>
            <person name="Benito E.P."/>
            <person name="Benoit I."/>
            <person name="Burger G."/>
            <person name="Camino L.P."/>
            <person name="Canovas D."/>
            <person name="Cerda-Olmedo E."/>
            <person name="Cheng J.-F."/>
            <person name="Dominguez A."/>
            <person name="Elias M."/>
            <person name="Eslava A.P."/>
            <person name="Glaser F."/>
            <person name="Grimwood J."/>
            <person name="Gutierrez G."/>
            <person name="Heitman J."/>
            <person name="Henrissat B."/>
            <person name="Iturriaga E.A."/>
            <person name="Lang B.F."/>
            <person name="Lavin J.L."/>
            <person name="Lee S."/>
            <person name="Li W."/>
            <person name="Lindquist E."/>
            <person name="Lopez-Garcia S."/>
            <person name="Luque E.M."/>
            <person name="Marcos A.T."/>
            <person name="Martin J."/>
            <person name="McCluskey K."/>
            <person name="Medina H.R."/>
            <person name="Miralles-Duran A."/>
            <person name="Miyazaki A."/>
            <person name="Munoz-Torres E."/>
            <person name="Oguiza J.A."/>
            <person name="Ohm R."/>
            <person name="Olmedo M."/>
            <person name="Orejas M."/>
            <person name="Ortiz-Castellanos L."/>
            <person name="Pisabarro A.G."/>
            <person name="Rodriguez-Romero J."/>
            <person name="Ruiz-Herrera J."/>
            <person name="Ruiz-Vazquez R."/>
            <person name="Sanz C."/>
            <person name="Schackwitz W."/>
            <person name="Schmutz J."/>
            <person name="Shahriari M."/>
            <person name="Shelest E."/>
            <person name="Silva-Franco F."/>
            <person name="Soanes D."/>
            <person name="Syed K."/>
            <person name="Tagua V.G."/>
            <person name="Talbot N.J."/>
            <person name="Thon M."/>
            <person name="De vries R.P."/>
            <person name="Wiebenga A."/>
            <person name="Yadav J.S."/>
            <person name="Braun E.L."/>
            <person name="Baker S."/>
            <person name="Garre V."/>
            <person name="Horwitz B."/>
            <person name="Torres-Martinez S."/>
            <person name="Idnurm A."/>
            <person name="Herrera-Estrella A."/>
            <person name="Gabaldon T."/>
            <person name="Grigoriev I.V."/>
        </authorList>
    </citation>
    <scope>NUCLEOTIDE SEQUENCE [LARGE SCALE GENOMIC DNA]</scope>
    <source>
        <strain evidence="3">NRRL 1555(-)</strain>
    </source>
</reference>
<gene>
    <name evidence="2" type="ORF">PHYBLDRAFT_188599</name>
</gene>
<dbReference type="Proteomes" id="UP000077315">
    <property type="component" value="Unassembled WGS sequence"/>
</dbReference>
<dbReference type="GeneID" id="29000438"/>
<sequence length="164" mass="17931">MSDIQYARSIALIGSGIYAGLGMSVDMLSVPSIKVAANPTSVFRQVYKGGAKLALSSIIISSGAYFYHYYKTRESRSLYLGLLILSNAPYTKFFIMPTNNRLFALDDAVSHDIKTNHSTAVSPASLTSIYKTEQALALLNKWSKVQLYRTASGLVAFVVGILYI</sequence>
<dbReference type="VEuPathDB" id="FungiDB:PHYBLDRAFT_188599"/>
<dbReference type="OrthoDB" id="5954308at2759"/>
<keyword evidence="3" id="KW-1185">Reference proteome</keyword>
<accession>A0A167KPR3</accession>
<protein>
    <recommendedName>
        <fullName evidence="4">DUF1772 domain-containing protein</fullName>
    </recommendedName>
</protein>
<keyword evidence="1" id="KW-0472">Membrane</keyword>
<dbReference type="Pfam" id="PF08592">
    <property type="entry name" value="Anthrone_oxy"/>
    <property type="match status" value="1"/>
</dbReference>
<dbReference type="EMBL" id="KV440994">
    <property type="protein sequence ID" value="OAD68597.1"/>
    <property type="molecule type" value="Genomic_DNA"/>
</dbReference>
<dbReference type="InterPro" id="IPR013901">
    <property type="entry name" value="Anthrone_oxy"/>
</dbReference>
<proteinExistence type="predicted"/>
<feature type="transmembrane region" description="Helical" evidence="1">
    <location>
        <begin position="12"/>
        <end position="33"/>
    </location>
</feature>
<evidence type="ECO:0000256" key="1">
    <source>
        <dbReference type="SAM" id="Phobius"/>
    </source>
</evidence>